<evidence type="ECO:0000259" key="13">
    <source>
        <dbReference type="PROSITE" id="PS50109"/>
    </source>
</evidence>
<dbReference type="InterPro" id="IPR004358">
    <property type="entry name" value="Sig_transdc_His_kin-like_C"/>
</dbReference>
<evidence type="ECO:0000256" key="7">
    <source>
        <dbReference type="ARBA" id="ARBA00022741"/>
    </source>
</evidence>
<dbReference type="GO" id="GO:0007234">
    <property type="term" value="P:osmosensory signaling via phosphorelay pathway"/>
    <property type="evidence" value="ECO:0007669"/>
    <property type="project" value="TreeGrafter"/>
</dbReference>
<keyword evidence="7" id="KW-0547">Nucleotide-binding</keyword>
<dbReference type="InterPro" id="IPR036890">
    <property type="entry name" value="HATPase_C_sf"/>
</dbReference>
<dbReference type="InterPro" id="IPR005467">
    <property type="entry name" value="His_kinase_dom"/>
</dbReference>
<dbReference type="FunFam" id="3.30.565.10:FF:000006">
    <property type="entry name" value="Sensor histidine kinase WalK"/>
    <property type="match status" value="1"/>
</dbReference>
<feature type="domain" description="PAS" evidence="14">
    <location>
        <begin position="55"/>
        <end position="99"/>
    </location>
</feature>
<comment type="subcellular location">
    <subcellularLocation>
        <location evidence="2">Membrane</location>
        <topology evidence="2">Multi-pass membrane protein</topology>
    </subcellularLocation>
</comment>
<feature type="domain" description="Histidine kinase" evidence="13">
    <location>
        <begin position="193"/>
        <end position="406"/>
    </location>
</feature>
<keyword evidence="6" id="KW-0812">Transmembrane</keyword>
<evidence type="ECO:0000256" key="11">
    <source>
        <dbReference type="ARBA" id="ARBA00023012"/>
    </source>
</evidence>
<dbReference type="CDD" id="cd00130">
    <property type="entry name" value="PAS"/>
    <property type="match status" value="1"/>
</dbReference>
<dbReference type="InterPro" id="IPR035965">
    <property type="entry name" value="PAS-like_dom_sf"/>
</dbReference>
<evidence type="ECO:0000313" key="15">
    <source>
        <dbReference type="EMBL" id="TCC98061.1"/>
    </source>
</evidence>
<dbReference type="OrthoDB" id="9813151at2"/>
<dbReference type="Proteomes" id="UP000293347">
    <property type="component" value="Unassembled WGS sequence"/>
</dbReference>
<dbReference type="PANTHER" id="PTHR42878">
    <property type="entry name" value="TWO-COMPONENT HISTIDINE KINASE"/>
    <property type="match status" value="1"/>
</dbReference>
<keyword evidence="8 15" id="KW-0418">Kinase</keyword>
<dbReference type="SUPFAM" id="SSF55874">
    <property type="entry name" value="ATPase domain of HSP90 chaperone/DNA topoisomerase II/histidine kinase"/>
    <property type="match status" value="1"/>
</dbReference>
<dbReference type="Pfam" id="PF00512">
    <property type="entry name" value="HisKA"/>
    <property type="match status" value="1"/>
</dbReference>
<evidence type="ECO:0000256" key="12">
    <source>
        <dbReference type="ARBA" id="ARBA00023136"/>
    </source>
</evidence>
<keyword evidence="11" id="KW-0902">Two-component regulatory system</keyword>
<dbReference type="GO" id="GO:0005524">
    <property type="term" value="F:ATP binding"/>
    <property type="evidence" value="ECO:0007669"/>
    <property type="project" value="UniProtKB-KW"/>
</dbReference>
<dbReference type="SMART" id="SM00388">
    <property type="entry name" value="HisKA"/>
    <property type="match status" value="1"/>
</dbReference>
<dbReference type="AlphaFoldDB" id="A0A4R0NCK0"/>
<dbReference type="FunFam" id="1.10.287.130:FF:000001">
    <property type="entry name" value="Two-component sensor histidine kinase"/>
    <property type="match status" value="1"/>
</dbReference>
<dbReference type="SMART" id="SM00387">
    <property type="entry name" value="HATPase_c"/>
    <property type="match status" value="1"/>
</dbReference>
<evidence type="ECO:0000313" key="16">
    <source>
        <dbReference type="Proteomes" id="UP000293347"/>
    </source>
</evidence>
<dbReference type="SMART" id="SM00091">
    <property type="entry name" value="PAS"/>
    <property type="match status" value="1"/>
</dbReference>
<dbReference type="Gene3D" id="3.30.565.10">
    <property type="entry name" value="Histidine kinase-like ATPase, C-terminal domain"/>
    <property type="match status" value="1"/>
</dbReference>
<evidence type="ECO:0000256" key="10">
    <source>
        <dbReference type="ARBA" id="ARBA00022989"/>
    </source>
</evidence>
<dbReference type="GO" id="GO:0000155">
    <property type="term" value="F:phosphorelay sensor kinase activity"/>
    <property type="evidence" value="ECO:0007669"/>
    <property type="project" value="InterPro"/>
</dbReference>
<organism evidence="15 16">
    <name type="scientific">Pedobacter psychroterrae</name>
    <dbReference type="NCBI Taxonomy" id="2530453"/>
    <lineage>
        <taxon>Bacteria</taxon>
        <taxon>Pseudomonadati</taxon>
        <taxon>Bacteroidota</taxon>
        <taxon>Sphingobacteriia</taxon>
        <taxon>Sphingobacteriales</taxon>
        <taxon>Sphingobacteriaceae</taxon>
        <taxon>Pedobacter</taxon>
    </lineage>
</organism>
<evidence type="ECO:0000256" key="3">
    <source>
        <dbReference type="ARBA" id="ARBA00012438"/>
    </source>
</evidence>
<dbReference type="SUPFAM" id="SSF55785">
    <property type="entry name" value="PYP-like sensor domain (PAS domain)"/>
    <property type="match status" value="1"/>
</dbReference>
<dbReference type="Pfam" id="PF13426">
    <property type="entry name" value="PAS_9"/>
    <property type="match status" value="1"/>
</dbReference>
<proteinExistence type="predicted"/>
<evidence type="ECO:0000256" key="8">
    <source>
        <dbReference type="ARBA" id="ARBA00022777"/>
    </source>
</evidence>
<dbReference type="Gene3D" id="1.10.287.130">
    <property type="match status" value="1"/>
</dbReference>
<evidence type="ECO:0000256" key="2">
    <source>
        <dbReference type="ARBA" id="ARBA00004141"/>
    </source>
</evidence>
<evidence type="ECO:0000256" key="9">
    <source>
        <dbReference type="ARBA" id="ARBA00022840"/>
    </source>
</evidence>
<dbReference type="GO" id="GO:0016020">
    <property type="term" value="C:membrane"/>
    <property type="evidence" value="ECO:0007669"/>
    <property type="project" value="UniProtKB-SubCell"/>
</dbReference>
<dbReference type="PROSITE" id="PS50109">
    <property type="entry name" value="HIS_KIN"/>
    <property type="match status" value="1"/>
</dbReference>
<dbReference type="InterPro" id="IPR003661">
    <property type="entry name" value="HisK_dim/P_dom"/>
</dbReference>
<evidence type="ECO:0000256" key="6">
    <source>
        <dbReference type="ARBA" id="ARBA00022692"/>
    </source>
</evidence>
<evidence type="ECO:0000256" key="5">
    <source>
        <dbReference type="ARBA" id="ARBA00022679"/>
    </source>
</evidence>
<protein>
    <recommendedName>
        <fullName evidence="3">histidine kinase</fullName>
        <ecNumber evidence="3">2.7.13.3</ecNumber>
    </recommendedName>
</protein>
<dbReference type="InterPro" id="IPR003594">
    <property type="entry name" value="HATPase_dom"/>
</dbReference>
<dbReference type="RefSeq" id="WP_131597778.1">
    <property type="nucleotide sequence ID" value="NZ_SJSL01000008.1"/>
</dbReference>
<dbReference type="InterPro" id="IPR000014">
    <property type="entry name" value="PAS"/>
</dbReference>
<dbReference type="Gene3D" id="3.30.450.20">
    <property type="entry name" value="PAS domain"/>
    <property type="match status" value="1"/>
</dbReference>
<accession>A0A4R0NCK0</accession>
<dbReference type="CDD" id="cd00082">
    <property type="entry name" value="HisKA"/>
    <property type="match status" value="1"/>
</dbReference>
<keyword evidence="5" id="KW-0808">Transferase</keyword>
<name>A0A4R0NCK0_9SPHI</name>
<evidence type="ECO:0000259" key="14">
    <source>
        <dbReference type="PROSITE" id="PS50112"/>
    </source>
</evidence>
<dbReference type="NCBIfam" id="TIGR00229">
    <property type="entry name" value="sensory_box"/>
    <property type="match status" value="1"/>
</dbReference>
<dbReference type="SUPFAM" id="SSF47384">
    <property type="entry name" value="Homodimeric domain of signal transducing histidine kinase"/>
    <property type="match status" value="1"/>
</dbReference>
<dbReference type="Pfam" id="PF02518">
    <property type="entry name" value="HATPase_c"/>
    <property type="match status" value="1"/>
</dbReference>
<dbReference type="PRINTS" id="PR00344">
    <property type="entry name" value="BCTRLSENSOR"/>
</dbReference>
<dbReference type="GO" id="GO:0000156">
    <property type="term" value="F:phosphorelay response regulator activity"/>
    <property type="evidence" value="ECO:0007669"/>
    <property type="project" value="TreeGrafter"/>
</dbReference>
<reference evidence="15 16" key="1">
    <citation type="submission" date="2019-02" db="EMBL/GenBank/DDBJ databases">
        <title>Pedobacter sp. RP-1-14 sp. nov., isolated from Arctic soil.</title>
        <authorList>
            <person name="Dahal R.H."/>
        </authorList>
    </citation>
    <scope>NUCLEOTIDE SEQUENCE [LARGE SCALE GENOMIC DNA]</scope>
    <source>
        <strain evidence="15 16">RP-1-14</strain>
    </source>
</reference>
<dbReference type="CDD" id="cd00075">
    <property type="entry name" value="HATPase"/>
    <property type="match status" value="1"/>
</dbReference>
<evidence type="ECO:0000256" key="4">
    <source>
        <dbReference type="ARBA" id="ARBA00022553"/>
    </source>
</evidence>
<dbReference type="InterPro" id="IPR050351">
    <property type="entry name" value="BphY/WalK/GraS-like"/>
</dbReference>
<dbReference type="PANTHER" id="PTHR42878:SF7">
    <property type="entry name" value="SENSOR HISTIDINE KINASE GLRK"/>
    <property type="match status" value="1"/>
</dbReference>
<dbReference type="InterPro" id="IPR036097">
    <property type="entry name" value="HisK_dim/P_sf"/>
</dbReference>
<sequence>MSAEPTKEQIAAELQEVRLQLEDANDTIHAIRTGMVDAFVVQGEDGHQLYTLKSADQTFRVLIEKMQEGAITLSKDGIILYCNSSFAEMAGVPLDQVIGAHFNSFIQGITFTGLNEIIMGGKFTDYKTEDTLTCADGTILPVLLSLTNLSLEDGTALSVICTDLTAQKDAQRRATDIDNQRKAIEQKDEFIGIASHELKTPLTSLKAYMQLILAYNKDKVPEQIKTFISKAEVSISKLQTLVNDLLDVSKIQAGKLHFSTSPLYVNKLVSSCIENASYMFPDYHIVFTPEEDFVVNGNTERLEQVLMNMINNAVKYSPQSKDVILSVEKAGANVKISVTDYGIGLSAEQQDRIFERFYRVDDKNFMVSGLGMGLYISKEIINNHKGRMGVVSKINQGATFYITLPL</sequence>
<comment type="caution">
    <text evidence="15">The sequence shown here is derived from an EMBL/GenBank/DDBJ whole genome shotgun (WGS) entry which is preliminary data.</text>
</comment>
<keyword evidence="16" id="KW-1185">Reference proteome</keyword>
<keyword evidence="10" id="KW-1133">Transmembrane helix</keyword>
<dbReference type="EC" id="2.7.13.3" evidence="3"/>
<dbReference type="GO" id="GO:0030295">
    <property type="term" value="F:protein kinase activator activity"/>
    <property type="evidence" value="ECO:0007669"/>
    <property type="project" value="TreeGrafter"/>
</dbReference>
<comment type="catalytic activity">
    <reaction evidence="1">
        <text>ATP + protein L-histidine = ADP + protein N-phospho-L-histidine.</text>
        <dbReference type="EC" id="2.7.13.3"/>
    </reaction>
</comment>
<dbReference type="EMBL" id="SJSL01000008">
    <property type="protein sequence ID" value="TCC98061.1"/>
    <property type="molecule type" value="Genomic_DNA"/>
</dbReference>
<keyword evidence="12" id="KW-0472">Membrane</keyword>
<keyword evidence="4" id="KW-0597">Phosphoprotein</keyword>
<evidence type="ECO:0000256" key="1">
    <source>
        <dbReference type="ARBA" id="ARBA00000085"/>
    </source>
</evidence>
<dbReference type="PROSITE" id="PS50112">
    <property type="entry name" value="PAS"/>
    <property type="match status" value="1"/>
</dbReference>
<gene>
    <name evidence="15" type="ORF">EZ437_19650</name>
</gene>
<keyword evidence="9" id="KW-0067">ATP-binding</keyword>